<proteinExistence type="predicted"/>
<dbReference type="PANTHER" id="PTHR39569:SF1">
    <property type="entry name" value="INORGANIC TRIPHOSPHATASE"/>
    <property type="match status" value="1"/>
</dbReference>
<name>A0A1I4ACC0_9HYPH</name>
<dbReference type="InterPro" id="IPR023577">
    <property type="entry name" value="CYTH_domain"/>
</dbReference>
<dbReference type="PROSITE" id="PS51708">
    <property type="entry name" value="CHAD"/>
    <property type="match status" value="1"/>
</dbReference>
<dbReference type="SMART" id="SM00880">
    <property type="entry name" value="CHAD"/>
    <property type="match status" value="1"/>
</dbReference>
<dbReference type="RefSeq" id="WP_093519921.1">
    <property type="nucleotide sequence ID" value="NZ_FOSK01000006.1"/>
</dbReference>
<evidence type="ECO:0000313" key="3">
    <source>
        <dbReference type="EMBL" id="SFK53830.1"/>
    </source>
</evidence>
<reference evidence="3 4" key="1">
    <citation type="submission" date="2016-10" db="EMBL/GenBank/DDBJ databases">
        <authorList>
            <person name="Varghese N."/>
            <person name="Submissions S."/>
        </authorList>
    </citation>
    <scope>NUCLEOTIDE SEQUENCE [LARGE SCALE GENOMIC DNA]</scope>
    <source>
        <strain evidence="3 4">DSM 16392</strain>
    </source>
</reference>
<sequence length="517" mass="58439">MHEIELKLSVDETTLEQLAKAKPPKGFAVSEQSVKRLRSVYYDTPDHTLKKARISLRTRHNGTNWLQTIKQGGGMQSGLSKRIELELPIEGIEPDFSVISDNEIKQQLISLLEGKEWGVLFETAITRTLAYYTDKAGAKIEVALDSGIAKTTSEEHPIHEVELELMEGPVESLYKLASALMKDRPILFSNSNKAGIGYRLASGEPPELPSEALHSNYIELEPEDNAGSAFQKILNECLNQIVANRSCVLQQNISEGPHQLRVGLRRLRSAFNIYKAAFPNNNTIAELDASAKQLATTAGNQRDIDVLVEDIITPVIPLLPDTHSVEPLFEAIQLAHVEAQVELRQELIDPKLNNFLLQLGELAHSPAWKENLGLSEFKKLDLPIEVFAQHALSKRWKACEKRAENLQDLTIEQRHDLRKALKKLRYTVEFFRSLYEPEDLRIFLKCLKRLQNTFGYLNDVAMADRLVAMKLPQSLQNNEVSTVIGFVAGWHQARTDNAWLEAQERWNAAVEAPKYWL</sequence>
<comment type="caution">
    <text evidence="3">The sequence shown here is derived from an EMBL/GenBank/DDBJ whole genome shotgun (WGS) entry which is preliminary data.</text>
</comment>
<protein>
    <submittedName>
        <fullName evidence="3">Inorganic triphosphatase YgiF, contains CYTH and CHAD domains</fullName>
    </submittedName>
</protein>
<keyword evidence="4" id="KW-1185">Reference proteome</keyword>
<dbReference type="InterPro" id="IPR039013">
    <property type="entry name" value="YgiF"/>
</dbReference>
<organism evidence="3 4">
    <name type="scientific">Pseudovibrio ascidiaceicola</name>
    <dbReference type="NCBI Taxonomy" id="285279"/>
    <lineage>
        <taxon>Bacteria</taxon>
        <taxon>Pseudomonadati</taxon>
        <taxon>Pseudomonadota</taxon>
        <taxon>Alphaproteobacteria</taxon>
        <taxon>Hyphomicrobiales</taxon>
        <taxon>Stappiaceae</taxon>
        <taxon>Pseudovibrio</taxon>
    </lineage>
</organism>
<dbReference type="InterPro" id="IPR038186">
    <property type="entry name" value="CHAD_dom_sf"/>
</dbReference>
<evidence type="ECO:0000313" key="4">
    <source>
        <dbReference type="Proteomes" id="UP000199598"/>
    </source>
</evidence>
<dbReference type="Pfam" id="PF05235">
    <property type="entry name" value="CHAD"/>
    <property type="match status" value="1"/>
</dbReference>
<dbReference type="SMART" id="SM01118">
    <property type="entry name" value="CYTH"/>
    <property type="match status" value="1"/>
</dbReference>
<evidence type="ECO:0000259" key="2">
    <source>
        <dbReference type="PROSITE" id="PS51708"/>
    </source>
</evidence>
<dbReference type="EMBL" id="FOSK01000006">
    <property type="protein sequence ID" value="SFK53830.1"/>
    <property type="molecule type" value="Genomic_DNA"/>
</dbReference>
<dbReference type="Gene3D" id="1.40.20.10">
    <property type="entry name" value="CHAD domain"/>
    <property type="match status" value="1"/>
</dbReference>
<feature type="domain" description="CYTH" evidence="1">
    <location>
        <begin position="1"/>
        <end position="204"/>
    </location>
</feature>
<dbReference type="PANTHER" id="PTHR39569">
    <property type="entry name" value="INORGANIC TRIPHOSPHATASE"/>
    <property type="match status" value="1"/>
</dbReference>
<dbReference type="CDD" id="cd07756">
    <property type="entry name" value="CYTH-like_Pase_CHAD"/>
    <property type="match status" value="1"/>
</dbReference>
<accession>A0A1I4ACC0</accession>
<evidence type="ECO:0000259" key="1">
    <source>
        <dbReference type="PROSITE" id="PS51707"/>
    </source>
</evidence>
<dbReference type="PROSITE" id="PS51707">
    <property type="entry name" value="CYTH"/>
    <property type="match status" value="1"/>
</dbReference>
<dbReference type="Proteomes" id="UP000199598">
    <property type="component" value="Unassembled WGS sequence"/>
</dbReference>
<gene>
    <name evidence="3" type="ORF">SAMN04488518_106113</name>
</gene>
<dbReference type="SUPFAM" id="SSF55154">
    <property type="entry name" value="CYTH-like phosphatases"/>
    <property type="match status" value="1"/>
</dbReference>
<dbReference type="Gene3D" id="2.40.320.10">
    <property type="entry name" value="Hypothetical Protein Pfu-838710-001"/>
    <property type="match status" value="1"/>
</dbReference>
<dbReference type="InterPro" id="IPR033469">
    <property type="entry name" value="CYTH-like_dom_sf"/>
</dbReference>
<feature type="domain" description="CHAD" evidence="2">
    <location>
        <begin position="223"/>
        <end position="517"/>
    </location>
</feature>
<dbReference type="InterPro" id="IPR007899">
    <property type="entry name" value="CHAD_dom"/>
</dbReference>
<dbReference type="Pfam" id="PF01928">
    <property type="entry name" value="CYTH"/>
    <property type="match status" value="1"/>
</dbReference>